<dbReference type="Gene3D" id="1.25.40.10">
    <property type="entry name" value="Tetratricopeptide repeat domain"/>
    <property type="match status" value="1"/>
</dbReference>
<dbReference type="SMART" id="SM00028">
    <property type="entry name" value="TPR"/>
    <property type="match status" value="2"/>
</dbReference>
<dbReference type="KEGG" id="mcj:MCON_2861"/>
<dbReference type="AlphaFoldDB" id="F4C0P5"/>
<keyword evidence="1" id="KW-0802">TPR repeat</keyword>
<gene>
    <name evidence="2" type="ordered locus">MCON_2861</name>
</gene>
<dbReference type="GeneID" id="25395139"/>
<dbReference type="InterPro" id="IPR011990">
    <property type="entry name" value="TPR-like_helical_dom_sf"/>
</dbReference>
<dbReference type="PROSITE" id="PS50005">
    <property type="entry name" value="TPR"/>
    <property type="match status" value="1"/>
</dbReference>
<dbReference type="STRING" id="990316.MCON_2861"/>
<dbReference type="Proteomes" id="UP000007807">
    <property type="component" value="Chromosome"/>
</dbReference>
<dbReference type="HOGENOM" id="CLU_932587_0_0_2"/>
<sequence length="298" mass="33825">MRQQLGCEYLTWLEKTPLEALHQGEREHRSIPLLMEHSLKQVSDPARACLGVTGILALQPFEAEIMDIALEISADDANRSLGELVDFGLLIRPDTRYQITHALAHTYARAWLTSPDSALTRLAEYYEDFIREQMQRGQTRYALLDSQRDHILAVRSACNRAGLWEAARTITWAIEEYLDLQGHGTERVAVVKAGLEASRSDEARYDEASFLNLLGLAYARLGEPRKAIEHYEQALKISREIGYRRGEANTHWNMSLAQDSLGKRSDAVGLAKEALAIYEQIESLYAGRVRQQLAEWQQ</sequence>
<dbReference type="SUPFAM" id="SSF48452">
    <property type="entry name" value="TPR-like"/>
    <property type="match status" value="1"/>
</dbReference>
<dbReference type="PANTHER" id="PTHR10098:SF108">
    <property type="entry name" value="TETRATRICOPEPTIDE REPEAT PROTEIN 28"/>
    <property type="match status" value="1"/>
</dbReference>
<feature type="repeat" description="TPR" evidence="1">
    <location>
        <begin position="208"/>
        <end position="241"/>
    </location>
</feature>
<evidence type="ECO:0000313" key="3">
    <source>
        <dbReference type="Proteomes" id="UP000007807"/>
    </source>
</evidence>
<name>F4C0P5_METSG</name>
<organism evidence="2 3">
    <name type="scientific">Methanothrix soehngenii (strain ATCC 5969 / DSM 3671 / JCM 10134 / NBRC 103675 / OCM 69 / GP-6)</name>
    <name type="common">Methanosaeta concilii</name>
    <dbReference type="NCBI Taxonomy" id="990316"/>
    <lineage>
        <taxon>Archaea</taxon>
        <taxon>Methanobacteriati</taxon>
        <taxon>Methanobacteriota</taxon>
        <taxon>Stenosarchaea group</taxon>
        <taxon>Methanomicrobia</taxon>
        <taxon>Methanotrichales</taxon>
        <taxon>Methanotrichaceae</taxon>
        <taxon>Methanothrix</taxon>
    </lineage>
</organism>
<dbReference type="EMBL" id="CP002565">
    <property type="protein sequence ID" value="AEB69233.1"/>
    <property type="molecule type" value="Genomic_DNA"/>
</dbReference>
<dbReference type="Pfam" id="PF13424">
    <property type="entry name" value="TPR_12"/>
    <property type="match status" value="1"/>
</dbReference>
<reference evidence="2 3" key="1">
    <citation type="journal article" date="2011" name="J. Bacteriol.">
        <title>Complete genome sequence of Methanosaeta concilii, a specialist in aceticlastic methanogenesis.</title>
        <authorList>
            <person name="Barber R.D."/>
            <person name="Zhang L."/>
            <person name="Harnack M."/>
            <person name="Olson M.V."/>
            <person name="Kaul R."/>
            <person name="Ingram-Smith C."/>
            <person name="Smith K.S."/>
        </authorList>
    </citation>
    <scope>NUCLEOTIDE SEQUENCE [LARGE SCALE GENOMIC DNA]</scope>
    <source>
        <strain evidence="3">ATCC 5969 / DSM 3671 / JCM 10134 / NBRC 103675 / OCM 69 / GP-6</strain>
    </source>
</reference>
<proteinExistence type="predicted"/>
<dbReference type="InterPro" id="IPR019734">
    <property type="entry name" value="TPR_rpt"/>
</dbReference>
<accession>F4C0P5</accession>
<dbReference type="PANTHER" id="PTHR10098">
    <property type="entry name" value="RAPSYN-RELATED"/>
    <property type="match status" value="1"/>
</dbReference>
<keyword evidence="3" id="KW-1185">Reference proteome</keyword>
<dbReference type="OrthoDB" id="137714at2157"/>
<evidence type="ECO:0000256" key="1">
    <source>
        <dbReference type="PROSITE-ProRule" id="PRU00339"/>
    </source>
</evidence>
<evidence type="ECO:0000313" key="2">
    <source>
        <dbReference type="EMBL" id="AEB69233.1"/>
    </source>
</evidence>
<dbReference type="InParanoid" id="F4C0P5"/>
<dbReference type="RefSeq" id="WP_013720256.1">
    <property type="nucleotide sequence ID" value="NC_015416.1"/>
</dbReference>
<protein>
    <submittedName>
        <fullName evidence="2">Uncharacterized protein</fullName>
    </submittedName>
</protein>